<dbReference type="Proteomes" id="UP001238601">
    <property type="component" value="Unassembled WGS sequence"/>
</dbReference>
<accession>A0A6I4UFP9</accession>
<dbReference type="GeneID" id="93687454"/>
<reference evidence="2 5" key="2">
    <citation type="submission" date="2023-07" db="EMBL/GenBank/DDBJ databases">
        <title>Genomic Encyclopedia of Type Strains, Phase IV (KMG-IV): sequencing the most valuable type-strain genomes for metagenomic binning, comparative biology and taxonomic classification.</title>
        <authorList>
            <person name="Goeker M."/>
        </authorList>
    </citation>
    <scope>NUCLEOTIDE SEQUENCE [LARGE SCALE GENOMIC DNA]</scope>
    <source>
        <strain evidence="2 5">DSM 14432</strain>
    </source>
</reference>
<evidence type="ECO:0000313" key="2">
    <source>
        <dbReference type="EMBL" id="MDQ0567086.1"/>
    </source>
</evidence>
<reference evidence="3 4" key="1">
    <citation type="submission" date="2019-12" db="EMBL/GenBank/DDBJ databases">
        <title>Genomic-based taxomic classification of the family Erythrobacteraceae.</title>
        <authorList>
            <person name="Xu L."/>
        </authorList>
    </citation>
    <scope>NUCLEOTIDE SEQUENCE [LARGE SCALE GENOMIC DNA]</scope>
    <source>
        <strain evidence="3 4">CGMCC 1.8703</strain>
    </source>
</reference>
<comment type="caution">
    <text evidence="3">The sequence shown here is derived from an EMBL/GenBank/DDBJ whole genome shotgun (WGS) entry which is preliminary data.</text>
</comment>
<gene>
    <name evidence="3" type="ORF">GRI55_12485</name>
    <name evidence="2" type="ORF">QOZ97_002633</name>
</gene>
<dbReference type="InterPro" id="IPR052345">
    <property type="entry name" value="Rad_response_metalloprotease"/>
</dbReference>
<protein>
    <submittedName>
        <fullName evidence="3">ImmA/IrrE family metallo-endopeptidase</fullName>
    </submittedName>
</protein>
<feature type="domain" description="IrrE N-terminal-like" evidence="1">
    <location>
        <begin position="35"/>
        <end position="165"/>
    </location>
</feature>
<dbReference type="Pfam" id="PF06114">
    <property type="entry name" value="Peptidase_M78"/>
    <property type="match status" value="1"/>
</dbReference>
<evidence type="ECO:0000313" key="5">
    <source>
        <dbReference type="Proteomes" id="UP001238601"/>
    </source>
</evidence>
<dbReference type="InterPro" id="IPR010359">
    <property type="entry name" value="IrrE_HExxH"/>
</dbReference>
<name>A0A6I4UFP9_9SPHN</name>
<evidence type="ECO:0000313" key="3">
    <source>
        <dbReference type="EMBL" id="MXP36574.1"/>
    </source>
</evidence>
<dbReference type="Proteomes" id="UP000439914">
    <property type="component" value="Unassembled WGS sequence"/>
</dbReference>
<dbReference type="PANTHER" id="PTHR43236:SF1">
    <property type="entry name" value="BLL7220 PROTEIN"/>
    <property type="match status" value="1"/>
</dbReference>
<keyword evidence="5" id="KW-1185">Reference proteome</keyword>
<evidence type="ECO:0000313" key="4">
    <source>
        <dbReference type="Proteomes" id="UP000439914"/>
    </source>
</evidence>
<dbReference type="EMBL" id="JAUSWK010000003">
    <property type="protein sequence ID" value="MDQ0567086.1"/>
    <property type="molecule type" value="Genomic_DNA"/>
</dbReference>
<sequence length="295" mass="32143">MAGKFRLLMATQTGQKRARDEGFHSFPVDPFAIAAKHDIHIEEKPAGMQGVSGALIFAEPRPIIIYSAELENEGFERFSVAHELGHYFLPDHPDQILKAGGQHFSRAGFTEGTSSIELEADHFAAGLLMPAGLVRSHLERHQVGLEGICRLAEDAHVSLTAAAIRAAECASFPLCVVVSNGGEVRYAFSSDAFKSLGTRIFLRKGDPLPAGVTAAFNARSGNVTAARRSAGECDLKDWFDTDRHARLDEEVIGIGRYGFTLTILSSEALAEPDDDGEEDEEAVIDRWTPRFAYGR</sequence>
<dbReference type="Gene3D" id="1.10.10.2910">
    <property type="match status" value="1"/>
</dbReference>
<dbReference type="AlphaFoldDB" id="A0A6I4UFP9"/>
<dbReference type="PANTHER" id="PTHR43236">
    <property type="entry name" value="ANTITOXIN HIGA1"/>
    <property type="match status" value="1"/>
</dbReference>
<proteinExistence type="predicted"/>
<dbReference type="EMBL" id="WTYG01000004">
    <property type="protein sequence ID" value="MXP36574.1"/>
    <property type="molecule type" value="Genomic_DNA"/>
</dbReference>
<evidence type="ECO:0000259" key="1">
    <source>
        <dbReference type="Pfam" id="PF06114"/>
    </source>
</evidence>
<dbReference type="RefSeq" id="WP_160767388.1">
    <property type="nucleotide sequence ID" value="NZ_JAINWE010000009.1"/>
</dbReference>
<organism evidence="3 4">
    <name type="scientific">Qipengyuania citrea</name>
    <dbReference type="NCBI Taxonomy" id="225971"/>
    <lineage>
        <taxon>Bacteria</taxon>
        <taxon>Pseudomonadati</taxon>
        <taxon>Pseudomonadota</taxon>
        <taxon>Alphaproteobacteria</taxon>
        <taxon>Sphingomonadales</taxon>
        <taxon>Erythrobacteraceae</taxon>
        <taxon>Qipengyuania</taxon>
    </lineage>
</organism>